<accession>A0A4R9BCM4</accession>
<keyword evidence="4" id="KW-1185">Reference proteome</keyword>
<keyword evidence="1" id="KW-0328">Glycosyltransferase</keyword>
<sequence length="413" mass="44454">MTEDSPLTVLVHLNSLQLGGTQINAVDLAAQMRGRGVESILLGARDTIPEGPSLIDIAAARDLEIRLYDPAPTIFARARQVAAFARAHQVDLVHVYGSWGGGARPTYWGPSRFARTPWVQTVYEMSVSAKIYRHMPMIVGTGYQRDEQHDRPGRTILISPPVDLIENHPAAHDRVQFRSANHIGDGPLLVIVSRLDASMKSVPARAAIDAMRVLAPAGATLAIVGTGDNVAATQSRADAVNDEVGRDAVRLIGPMADPRPAYAAADIVLGMGGSAARSLAFAKPLVVQGEAGWSLLFEPSSAETLARSSFWSPDVVPDPAARLAATIAPLLADAERRAELGIFGRAFAEERFALTAMADRLVDFYRTVQGEYTSRDWLADLPLEGRTLSAKVARIARHALRLAPTPEGVRDGW</sequence>
<name>A0A4R9BCM4_9MICO</name>
<dbReference type="PANTHER" id="PTHR12526">
    <property type="entry name" value="GLYCOSYLTRANSFERASE"/>
    <property type="match status" value="1"/>
</dbReference>
<reference evidence="3 4" key="1">
    <citation type="submission" date="2019-03" db="EMBL/GenBank/DDBJ databases">
        <title>Genomics of glacier-inhabiting Cryobacterium strains.</title>
        <authorList>
            <person name="Liu Q."/>
            <person name="Xin Y.-H."/>
        </authorList>
    </citation>
    <scope>NUCLEOTIDE SEQUENCE [LARGE SCALE GENOMIC DNA]</scope>
    <source>
        <strain evidence="3 4">Hh4</strain>
    </source>
</reference>
<dbReference type="AlphaFoldDB" id="A0A4R9BCM4"/>
<dbReference type="OrthoDB" id="3861448at2"/>
<evidence type="ECO:0000256" key="1">
    <source>
        <dbReference type="ARBA" id="ARBA00022676"/>
    </source>
</evidence>
<proteinExistence type="predicted"/>
<evidence type="ECO:0000313" key="4">
    <source>
        <dbReference type="Proteomes" id="UP000298313"/>
    </source>
</evidence>
<evidence type="ECO:0008006" key="5">
    <source>
        <dbReference type="Google" id="ProtNLM"/>
    </source>
</evidence>
<organism evidence="3 4">
    <name type="scientific">Cryobacterium fucosi</name>
    <dbReference type="NCBI Taxonomy" id="1259157"/>
    <lineage>
        <taxon>Bacteria</taxon>
        <taxon>Bacillati</taxon>
        <taxon>Actinomycetota</taxon>
        <taxon>Actinomycetes</taxon>
        <taxon>Micrococcales</taxon>
        <taxon>Microbacteriaceae</taxon>
        <taxon>Cryobacterium</taxon>
    </lineage>
</organism>
<dbReference type="EMBL" id="SOHH01000053">
    <property type="protein sequence ID" value="TFD79436.1"/>
    <property type="molecule type" value="Genomic_DNA"/>
</dbReference>
<gene>
    <name evidence="3" type="ORF">E3T48_05780</name>
</gene>
<evidence type="ECO:0000313" key="3">
    <source>
        <dbReference type="EMBL" id="TFD79436.1"/>
    </source>
</evidence>
<evidence type="ECO:0000256" key="2">
    <source>
        <dbReference type="ARBA" id="ARBA00022679"/>
    </source>
</evidence>
<protein>
    <recommendedName>
        <fullName evidence="5">D-inositol 3-phosphate glycosyltransferase</fullName>
    </recommendedName>
</protein>
<dbReference type="RefSeq" id="WP_134522874.1">
    <property type="nucleotide sequence ID" value="NZ_SOHH01000053.1"/>
</dbReference>
<dbReference type="PANTHER" id="PTHR12526:SF510">
    <property type="entry name" value="D-INOSITOL 3-PHOSPHATE GLYCOSYLTRANSFERASE"/>
    <property type="match status" value="1"/>
</dbReference>
<dbReference type="SUPFAM" id="SSF53756">
    <property type="entry name" value="UDP-Glycosyltransferase/glycogen phosphorylase"/>
    <property type="match status" value="1"/>
</dbReference>
<dbReference type="Gene3D" id="3.40.50.2000">
    <property type="entry name" value="Glycogen Phosphorylase B"/>
    <property type="match status" value="2"/>
</dbReference>
<dbReference type="GO" id="GO:0016757">
    <property type="term" value="F:glycosyltransferase activity"/>
    <property type="evidence" value="ECO:0007669"/>
    <property type="project" value="UniProtKB-KW"/>
</dbReference>
<keyword evidence="2" id="KW-0808">Transferase</keyword>
<dbReference type="Proteomes" id="UP000298313">
    <property type="component" value="Unassembled WGS sequence"/>
</dbReference>
<comment type="caution">
    <text evidence="3">The sequence shown here is derived from an EMBL/GenBank/DDBJ whole genome shotgun (WGS) entry which is preliminary data.</text>
</comment>